<evidence type="ECO:0000313" key="3">
    <source>
        <dbReference type="Proteomes" id="UP001500307"/>
    </source>
</evidence>
<organism evidence="2 3">
    <name type="scientific">Micromonospora coerulea</name>
    <dbReference type="NCBI Taxonomy" id="47856"/>
    <lineage>
        <taxon>Bacteria</taxon>
        <taxon>Bacillati</taxon>
        <taxon>Actinomycetota</taxon>
        <taxon>Actinomycetes</taxon>
        <taxon>Micromonosporales</taxon>
        <taxon>Micromonosporaceae</taxon>
        <taxon>Micromonospora</taxon>
    </lineage>
</organism>
<dbReference type="Pfam" id="PF00533">
    <property type="entry name" value="BRCT"/>
    <property type="match status" value="1"/>
</dbReference>
<dbReference type="InterPro" id="IPR036420">
    <property type="entry name" value="BRCT_dom_sf"/>
</dbReference>
<dbReference type="Proteomes" id="UP001500307">
    <property type="component" value="Unassembled WGS sequence"/>
</dbReference>
<feature type="domain" description="BRCT" evidence="1">
    <location>
        <begin position="8"/>
        <end position="69"/>
    </location>
</feature>
<dbReference type="InterPro" id="IPR001357">
    <property type="entry name" value="BRCT_dom"/>
</dbReference>
<dbReference type="EMBL" id="BAABGU010000019">
    <property type="protein sequence ID" value="GAA4572716.1"/>
    <property type="molecule type" value="Genomic_DNA"/>
</dbReference>
<keyword evidence="3" id="KW-1185">Reference proteome</keyword>
<dbReference type="Gene3D" id="3.40.50.10190">
    <property type="entry name" value="BRCT domain"/>
    <property type="match status" value="1"/>
</dbReference>
<comment type="caution">
    <text evidence="2">The sequence shown here is derived from an EMBL/GenBank/DDBJ whole genome shotgun (WGS) entry which is preliminary data.</text>
</comment>
<proteinExistence type="predicted"/>
<reference evidence="3" key="1">
    <citation type="journal article" date="2019" name="Int. J. Syst. Evol. Microbiol.">
        <title>The Global Catalogue of Microorganisms (GCM) 10K type strain sequencing project: providing services to taxonomists for standard genome sequencing and annotation.</title>
        <authorList>
            <consortium name="The Broad Institute Genomics Platform"/>
            <consortium name="The Broad Institute Genome Sequencing Center for Infectious Disease"/>
            <person name="Wu L."/>
            <person name="Ma J."/>
        </authorList>
    </citation>
    <scope>NUCLEOTIDE SEQUENCE [LARGE SCALE GENOMIC DNA]</scope>
    <source>
        <strain evidence="3">JCM 3175</strain>
    </source>
</reference>
<protein>
    <recommendedName>
        <fullName evidence="1">BRCT domain-containing protein</fullName>
    </recommendedName>
</protein>
<dbReference type="RefSeq" id="WP_346121039.1">
    <property type="nucleotide sequence ID" value="NZ_BAABGU010000019.1"/>
</dbReference>
<sequence length="84" mass="9139">MFELPGDTVVFTGAMEPPRWEWEEQARAAALQVGNTVTKKTRLLVAADPDTMSGKAKNAHQYAIPLVHPTAYQKLLAGLTAAVF</sequence>
<evidence type="ECO:0000259" key="1">
    <source>
        <dbReference type="Pfam" id="PF00533"/>
    </source>
</evidence>
<gene>
    <name evidence="2" type="ORF">GCM10023176_36220</name>
</gene>
<dbReference type="SUPFAM" id="SSF52113">
    <property type="entry name" value="BRCT domain"/>
    <property type="match status" value="1"/>
</dbReference>
<name>A0ABP8SRF1_9ACTN</name>
<accession>A0ABP8SRF1</accession>
<evidence type="ECO:0000313" key="2">
    <source>
        <dbReference type="EMBL" id="GAA4572716.1"/>
    </source>
</evidence>